<dbReference type="PATRIC" id="fig|796943.3.peg.2130"/>
<sequence length="161" mass="18935">MEEEFRKMRRFRQEITEEECRQVLKEAPRGVLALRGENGYPYAIPLNQFYNEEDGKLYFHGALQGLKLDLITKNNKVCFTVLDEGFKKEGEWPWHFRSVVCLGRMEIVENRDKVLSICRKLAERFYPTKESIEEEIRKAGSRVNVLVMTIDRMSGKLVKEA</sequence>
<keyword evidence="2" id="KW-1185">Reference proteome</keyword>
<organism evidence="1 2">
    <name type="scientific">Oribacterium parvum ACB1</name>
    <dbReference type="NCBI Taxonomy" id="796943"/>
    <lineage>
        <taxon>Bacteria</taxon>
        <taxon>Bacillati</taxon>
        <taxon>Bacillota</taxon>
        <taxon>Clostridia</taxon>
        <taxon>Lachnospirales</taxon>
        <taxon>Lachnospiraceae</taxon>
        <taxon>Oribacterium</taxon>
    </lineage>
</organism>
<dbReference type="InterPro" id="IPR012349">
    <property type="entry name" value="Split_barrel_FMN-bd"/>
</dbReference>
<reference evidence="1" key="2">
    <citation type="submission" date="2013-03" db="EMBL/GenBank/DDBJ databases">
        <title>The Genome Sequence of Oribacterium sp. ACB1.</title>
        <authorList>
            <consortium name="The Broad Institute Genomics Platform"/>
            <consortium name="The Broad Institute Genome Sequencing Center for Infectious Disease"/>
            <person name="Earl A."/>
            <person name="Ward D."/>
            <person name="Feldgarden M."/>
            <person name="Gevers D."/>
            <person name="Sizova M."/>
            <person name="Hazen A."/>
            <person name="Epstein S."/>
            <person name="Walker B."/>
            <person name="Young S."/>
            <person name="Zeng Q."/>
            <person name="Gargeya S."/>
            <person name="Fitzgerald M."/>
            <person name="Haas B."/>
            <person name="Abouelleil A."/>
            <person name="Allen A.W."/>
            <person name="Alvarado L."/>
            <person name="Arachchi H.M."/>
            <person name="Berlin A.M."/>
            <person name="Chapman S.B."/>
            <person name="Gainer-Dewar J."/>
            <person name="Goldberg J."/>
            <person name="Griggs A."/>
            <person name="Gujja S."/>
            <person name="Hansen M."/>
            <person name="Howarth C."/>
            <person name="Imamovic A."/>
            <person name="Ireland A."/>
            <person name="Larimer J."/>
            <person name="McCowan C."/>
            <person name="Murphy C."/>
            <person name="Pearson M."/>
            <person name="Poon T.W."/>
            <person name="Priest M."/>
            <person name="Roberts A."/>
            <person name="Saif S."/>
            <person name="Shea T."/>
            <person name="Sisk P."/>
            <person name="Sykes S."/>
            <person name="Wortman J."/>
            <person name="Nusbaum C."/>
            <person name="Birren B."/>
        </authorList>
    </citation>
    <scope>NUCLEOTIDE SEQUENCE [LARGE SCALE GENOMIC DNA]</scope>
    <source>
        <strain evidence="1">ACB1</strain>
    </source>
</reference>
<evidence type="ECO:0008006" key="3">
    <source>
        <dbReference type="Google" id="ProtNLM"/>
    </source>
</evidence>
<accession>G9WQM8</accession>
<name>G9WQM8_9FIRM</name>
<dbReference type="Gene3D" id="2.30.110.10">
    <property type="entry name" value="Electron Transport, Fmn-binding Protein, Chain A"/>
    <property type="match status" value="1"/>
</dbReference>
<protein>
    <recommendedName>
        <fullName evidence="3">5-nitroimidazole antibiotic resistance protein</fullName>
    </recommendedName>
</protein>
<reference evidence="1" key="1">
    <citation type="submission" date="2011-08" db="EMBL/GenBank/DDBJ databases">
        <authorList>
            <consortium name="The Broad Institute Genome Sequencing Platform"/>
            <person name="Earl A."/>
            <person name="Ward D."/>
            <person name="Feldgarden M."/>
            <person name="Gevers D."/>
            <person name="Sizova M."/>
            <person name="Hazen A."/>
            <person name="Epstein S."/>
            <person name="Young S.K."/>
            <person name="Zeng Q."/>
            <person name="Gargeya S."/>
            <person name="Fitzgerald M."/>
            <person name="Haas B."/>
            <person name="Abouelleil A."/>
            <person name="Alvarado L."/>
            <person name="Arachchi H.M."/>
            <person name="Berlin A."/>
            <person name="Brown A."/>
            <person name="Chapman S.B."/>
            <person name="Chen Z."/>
            <person name="Dunbar C."/>
            <person name="Freedman E."/>
            <person name="Gearin G."/>
            <person name="Gellesch M."/>
            <person name="Goldberg J."/>
            <person name="Griggs A."/>
            <person name="Gujja S."/>
            <person name="Heiman D."/>
            <person name="Howarth C."/>
            <person name="Larson L."/>
            <person name="Lui A."/>
            <person name="MacDonald P.J.P."/>
            <person name="Montmayeur A."/>
            <person name="Murphy C."/>
            <person name="Neiman D."/>
            <person name="Pearson M."/>
            <person name="Priest M."/>
            <person name="Roberts A."/>
            <person name="Saif S."/>
            <person name="Shea T."/>
            <person name="Shenoy N."/>
            <person name="Sisk P."/>
            <person name="Stolte C."/>
            <person name="Sykes S."/>
            <person name="Wortman J."/>
            <person name="Nusbaum C."/>
            <person name="Birren B."/>
        </authorList>
    </citation>
    <scope>NUCLEOTIDE SEQUENCE</scope>
    <source>
        <strain evidence="1">ACB1</strain>
    </source>
</reference>
<evidence type="ECO:0000313" key="2">
    <source>
        <dbReference type="Proteomes" id="UP000018461"/>
    </source>
</evidence>
<dbReference type="Proteomes" id="UP000018461">
    <property type="component" value="Unassembled WGS sequence"/>
</dbReference>
<dbReference type="SUPFAM" id="SSF50475">
    <property type="entry name" value="FMN-binding split barrel"/>
    <property type="match status" value="1"/>
</dbReference>
<dbReference type="AlphaFoldDB" id="G9WQM8"/>
<proteinExistence type="predicted"/>
<comment type="caution">
    <text evidence="1">The sequence shown here is derived from an EMBL/GenBank/DDBJ whole genome shotgun (WGS) entry which is preliminary data.</text>
</comment>
<dbReference type="RefSeq" id="WP_009535500.1">
    <property type="nucleotide sequence ID" value="NZ_KE148312.1"/>
</dbReference>
<dbReference type="HOGENOM" id="CLU_067890_2_2_9"/>
<dbReference type="EMBL" id="AFZC02000002">
    <property type="protein sequence ID" value="EHL09688.1"/>
    <property type="molecule type" value="Genomic_DNA"/>
</dbReference>
<evidence type="ECO:0000313" key="1">
    <source>
        <dbReference type="EMBL" id="EHL09688.1"/>
    </source>
</evidence>
<dbReference type="PANTHER" id="PTHR34071:SF2">
    <property type="entry name" value="FLAVIN-NUCLEOTIDE-BINDING PROTEIN"/>
    <property type="match status" value="1"/>
</dbReference>
<dbReference type="STRING" id="796943.HMPREF9625_01661"/>
<dbReference type="InterPro" id="IPR024747">
    <property type="entry name" value="Pyridox_Oxase-rel"/>
</dbReference>
<dbReference type="PANTHER" id="PTHR34071">
    <property type="entry name" value="5-NITROIMIDAZOLE ANTIBIOTICS RESISTANCE PROTEIN, NIMA-FAMILY-RELATED PROTEIN-RELATED"/>
    <property type="match status" value="1"/>
</dbReference>
<gene>
    <name evidence="1" type="ORF">HMPREF9625_01661</name>
</gene>
<dbReference type="Pfam" id="PF12900">
    <property type="entry name" value="Pyridox_ox_2"/>
    <property type="match status" value="1"/>
</dbReference>